<dbReference type="Proteomes" id="UP001377168">
    <property type="component" value="Unassembled WGS sequence"/>
</dbReference>
<comment type="caution">
    <text evidence="1">The sequence shown here is derived from an EMBL/GenBank/DDBJ whole genome shotgun (WGS) entry which is preliminary data.</text>
</comment>
<evidence type="ECO:0000313" key="2">
    <source>
        <dbReference type="Proteomes" id="UP001377168"/>
    </source>
</evidence>
<gene>
    <name evidence="1" type="ORF">WKI67_42735</name>
</gene>
<reference evidence="1" key="1">
    <citation type="submission" date="2024-03" db="EMBL/GenBank/DDBJ databases">
        <title>Novel Streptomyces species of biotechnological and ecological value are a feature of Machair soil.</title>
        <authorList>
            <person name="Prole J.R."/>
            <person name="Goodfellow M."/>
            <person name="Allenby N."/>
            <person name="Ward A.C."/>
        </authorList>
    </citation>
    <scope>NUCLEOTIDE SEQUENCE</scope>
    <source>
        <strain evidence="1">MS2.AVA.5</strain>
    </source>
</reference>
<dbReference type="EMBL" id="JBBKAJ010000038">
    <property type="protein sequence ID" value="MEJ8640021.1"/>
    <property type="molecule type" value="Genomic_DNA"/>
</dbReference>
<evidence type="ECO:0000313" key="1">
    <source>
        <dbReference type="EMBL" id="MEJ8640021.1"/>
    </source>
</evidence>
<keyword evidence="2" id="KW-1185">Reference proteome</keyword>
<protein>
    <submittedName>
        <fullName evidence="1">Uncharacterized protein</fullName>
    </submittedName>
</protein>
<proteinExistence type="predicted"/>
<organism evidence="1 2">
    <name type="scientific">Streptomyces achmelvichensis</name>
    <dbReference type="NCBI Taxonomy" id="3134111"/>
    <lineage>
        <taxon>Bacteria</taxon>
        <taxon>Bacillati</taxon>
        <taxon>Actinomycetota</taxon>
        <taxon>Actinomycetes</taxon>
        <taxon>Kitasatosporales</taxon>
        <taxon>Streptomycetaceae</taxon>
        <taxon>Streptomyces</taxon>
    </lineage>
</organism>
<sequence length="72" mass="7888">MTASTTEMVASTAESIRARMAEIREESATARANGDSRTAYALDGELTFLGQRLRNLRPAPVYSDDRCCTACR</sequence>
<accession>A0ACC6Q8S1</accession>
<name>A0ACC6Q8S1_9ACTN</name>